<protein>
    <submittedName>
        <fullName evidence="2">Uncharacterized protein</fullName>
    </submittedName>
</protein>
<name>A0ABT7JAP4_9ACTN</name>
<keyword evidence="3" id="KW-1185">Reference proteome</keyword>
<comment type="caution">
    <text evidence="2">The sequence shown here is derived from an EMBL/GenBank/DDBJ whole genome shotgun (WGS) entry which is preliminary data.</text>
</comment>
<dbReference type="Proteomes" id="UP001241926">
    <property type="component" value="Unassembled WGS sequence"/>
</dbReference>
<dbReference type="EMBL" id="JASJUS010000063">
    <property type="protein sequence ID" value="MDL2081955.1"/>
    <property type="molecule type" value="Genomic_DNA"/>
</dbReference>
<evidence type="ECO:0000256" key="1">
    <source>
        <dbReference type="SAM" id="MobiDB-lite"/>
    </source>
</evidence>
<feature type="region of interest" description="Disordered" evidence="1">
    <location>
        <begin position="320"/>
        <end position="353"/>
    </location>
</feature>
<proteinExistence type="predicted"/>
<evidence type="ECO:0000313" key="3">
    <source>
        <dbReference type="Proteomes" id="UP001241926"/>
    </source>
</evidence>
<accession>A0ABT7JAP4</accession>
<gene>
    <name evidence="2" type="ORF">QNN03_36575</name>
</gene>
<sequence>MHRETPSEFAGGLLDARRWCSRASQDFAQPGLPLRAIRQERPPGVQDLAVEQRVERLRVLTADAVLVDHEVGEERLVEEPAQERAGRQVRGMAVACKIECACEVGLNGVERSRHCAKPLLDGSELLRDALLFAGDEIHRYSTAVDRFEELLALRDELRLLGHQVPVLVLGFLAAGSELVPEPFLDGVAEFGGQADGAPVILDHLLDLGDEQRLTGAAGDLLVSSQAHEVGVDHAVAVLGVGHDQAAAAVATEHGGLEVVRVLALPFADQIRGKDILDLLPRDGVGERRVVPRIDHPLVDHLALVVGVGQDAVQDVRPDWARGHLGRSPRGESPGLQFVSQGPQRPLAAGEGGERPSNQLGAIWVHLDRAFFASVGRTTYDVQVAEWGLARRTARLGLLAHPLVHLGGEVAGVELRDGRHDAVQQHPGGGLVDVLGRGDQGRASLLDRHRDLDVVDTVPGQAVDFVDEHVVDRVLGQIAQHFLEFRPVRRLRRLPRVDELRNNHGANAFRLSAIRFALSGDGEAFCLSTLLGLFLGRDSQVGDAYLHGAGCDHRVPPSSSIACMRWTESLVAPLPLITLFTDVPPFFVTARPLPTHDPAL</sequence>
<evidence type="ECO:0000313" key="2">
    <source>
        <dbReference type="EMBL" id="MDL2081955.1"/>
    </source>
</evidence>
<organism evidence="2 3">
    <name type="scientific">Streptomyces fuscus</name>
    <dbReference type="NCBI Taxonomy" id="3048495"/>
    <lineage>
        <taxon>Bacteria</taxon>
        <taxon>Bacillati</taxon>
        <taxon>Actinomycetota</taxon>
        <taxon>Actinomycetes</taxon>
        <taxon>Kitasatosporales</taxon>
        <taxon>Streptomycetaceae</taxon>
        <taxon>Streptomyces</taxon>
    </lineage>
</organism>
<reference evidence="2 3" key="1">
    <citation type="submission" date="2023-05" db="EMBL/GenBank/DDBJ databases">
        <title>Streptomyces fuscus sp. nov., a brown-black pigment producing actinomyces isolated from dry sand of Sea duck farm.</title>
        <authorList>
            <person name="Xie J."/>
            <person name="Shen N."/>
        </authorList>
    </citation>
    <scope>NUCLEOTIDE SEQUENCE [LARGE SCALE GENOMIC DNA]</scope>
    <source>
        <strain evidence="2 3">GXMU-J15</strain>
    </source>
</reference>